<reference evidence="7 8" key="1">
    <citation type="submission" date="2016-04" db="EMBL/GenBank/DDBJ databases">
        <title>Complete Genome Sequence of Halotalea alkalilenta IHB B 13600.</title>
        <authorList>
            <person name="Swarnkar M.K."/>
            <person name="Sharma A."/>
            <person name="Kaushal K."/>
            <person name="Soni R."/>
            <person name="Rana S."/>
            <person name="Singh A.K."/>
            <person name="Gulati A."/>
        </authorList>
    </citation>
    <scope>NUCLEOTIDE SEQUENCE [LARGE SCALE GENOMIC DNA]</scope>
    <source>
        <strain evidence="7 8">IHB B 13600</strain>
    </source>
</reference>
<protein>
    <submittedName>
        <fullName evidence="7">Cyclohexadienyl dehydratase</fullName>
    </submittedName>
</protein>
<name>A0A172YJ31_9GAMM</name>
<dbReference type="PANTHER" id="PTHR35936:SF19">
    <property type="entry name" value="AMINO-ACID-BINDING PROTEIN YXEM-RELATED"/>
    <property type="match status" value="1"/>
</dbReference>
<dbReference type="PANTHER" id="PTHR35936">
    <property type="entry name" value="MEMBRANE-BOUND LYTIC MUREIN TRANSGLYCOSYLASE F"/>
    <property type="match status" value="1"/>
</dbReference>
<dbReference type="SMART" id="SM00062">
    <property type="entry name" value="PBPb"/>
    <property type="match status" value="1"/>
</dbReference>
<evidence type="ECO:0000256" key="4">
    <source>
        <dbReference type="RuleBase" id="RU003744"/>
    </source>
</evidence>
<proteinExistence type="inferred from homology"/>
<dbReference type="STRING" id="376489.A5892_18630"/>
<dbReference type="Proteomes" id="UP000077875">
    <property type="component" value="Chromosome"/>
</dbReference>
<keyword evidence="3 5" id="KW-0732">Signal</keyword>
<accession>A0A172YJ31</accession>
<dbReference type="KEGG" id="haa:A5892_18630"/>
<sequence length="253" mass="27990">MLRLALLTLLLTSSLGVMARDLDAILDSGTLRVGTTGDYKPFTYLDEGEYQGFDIEMAELVADKMGLKLEFVETSWPTLMGDLKADNFDIGMGGISRTIARQLEARFSIPYLTYGKTPLVHADNAERFTSLEDIDQADVRIGVNPGGTNEAFVRDSIHRAEVVSIENNLDIPPAVAAKKVDVMITDSPEAIFYANSDDRLAAPLANEPFTRSQLAYLMAADAERLQDTVDFLLENMELTGELDALRHRHMLID</sequence>
<dbReference type="GO" id="GO:0030313">
    <property type="term" value="C:cell envelope"/>
    <property type="evidence" value="ECO:0007669"/>
    <property type="project" value="UniProtKB-SubCell"/>
</dbReference>
<evidence type="ECO:0000313" key="8">
    <source>
        <dbReference type="Proteomes" id="UP000077875"/>
    </source>
</evidence>
<feature type="chain" id="PRO_5008004752" evidence="5">
    <location>
        <begin position="20"/>
        <end position="253"/>
    </location>
</feature>
<evidence type="ECO:0000259" key="6">
    <source>
        <dbReference type="SMART" id="SM00062"/>
    </source>
</evidence>
<evidence type="ECO:0000256" key="5">
    <source>
        <dbReference type="SAM" id="SignalP"/>
    </source>
</evidence>
<evidence type="ECO:0000256" key="1">
    <source>
        <dbReference type="ARBA" id="ARBA00004196"/>
    </source>
</evidence>
<comment type="subcellular location">
    <subcellularLocation>
        <location evidence="1">Cell envelope</location>
    </subcellularLocation>
</comment>
<organism evidence="7 8">
    <name type="scientific">Halotalea alkalilenta</name>
    <dbReference type="NCBI Taxonomy" id="376489"/>
    <lineage>
        <taxon>Bacteria</taxon>
        <taxon>Pseudomonadati</taxon>
        <taxon>Pseudomonadota</taxon>
        <taxon>Gammaproteobacteria</taxon>
        <taxon>Oceanospirillales</taxon>
        <taxon>Halomonadaceae</taxon>
        <taxon>Halotalea</taxon>
    </lineage>
</organism>
<comment type="similarity">
    <text evidence="2 4">Belongs to the bacterial solute-binding protein 3 family.</text>
</comment>
<dbReference type="Gene3D" id="3.40.190.10">
    <property type="entry name" value="Periplasmic binding protein-like II"/>
    <property type="match status" value="2"/>
</dbReference>
<evidence type="ECO:0000256" key="2">
    <source>
        <dbReference type="ARBA" id="ARBA00010333"/>
    </source>
</evidence>
<dbReference type="PROSITE" id="PS01039">
    <property type="entry name" value="SBP_BACTERIAL_3"/>
    <property type="match status" value="1"/>
</dbReference>
<feature type="domain" description="Solute-binding protein family 3/N-terminal" evidence="6">
    <location>
        <begin position="30"/>
        <end position="253"/>
    </location>
</feature>
<dbReference type="AlphaFoldDB" id="A0A172YJ31"/>
<dbReference type="SUPFAM" id="SSF53850">
    <property type="entry name" value="Periplasmic binding protein-like II"/>
    <property type="match status" value="1"/>
</dbReference>
<dbReference type="EMBL" id="CP015243">
    <property type="protein sequence ID" value="ANF59227.1"/>
    <property type="molecule type" value="Genomic_DNA"/>
</dbReference>
<keyword evidence="8" id="KW-1185">Reference proteome</keyword>
<dbReference type="InterPro" id="IPR018313">
    <property type="entry name" value="SBP_3_CS"/>
</dbReference>
<evidence type="ECO:0000313" key="7">
    <source>
        <dbReference type="EMBL" id="ANF59227.1"/>
    </source>
</evidence>
<dbReference type="InterPro" id="IPR001638">
    <property type="entry name" value="Solute-binding_3/MltF_N"/>
</dbReference>
<dbReference type="RefSeq" id="WP_064124069.1">
    <property type="nucleotide sequence ID" value="NZ_CP015243.1"/>
</dbReference>
<feature type="signal peptide" evidence="5">
    <location>
        <begin position="1"/>
        <end position="19"/>
    </location>
</feature>
<gene>
    <name evidence="7" type="ORF">A5892_18630</name>
</gene>
<dbReference type="Pfam" id="PF00497">
    <property type="entry name" value="SBP_bac_3"/>
    <property type="match status" value="1"/>
</dbReference>
<evidence type="ECO:0000256" key="3">
    <source>
        <dbReference type="ARBA" id="ARBA00022729"/>
    </source>
</evidence>